<keyword evidence="1" id="KW-0472">Membrane</keyword>
<evidence type="ECO:0008006" key="4">
    <source>
        <dbReference type="Google" id="ProtNLM"/>
    </source>
</evidence>
<name>A0A8R1ITC8_CAEJA</name>
<feature type="transmembrane region" description="Helical" evidence="1">
    <location>
        <begin position="24"/>
        <end position="41"/>
    </location>
</feature>
<accession>A0A8R1ITC8</accession>
<organism evidence="2 3">
    <name type="scientific">Caenorhabditis japonica</name>
    <dbReference type="NCBI Taxonomy" id="281687"/>
    <lineage>
        <taxon>Eukaryota</taxon>
        <taxon>Metazoa</taxon>
        <taxon>Ecdysozoa</taxon>
        <taxon>Nematoda</taxon>
        <taxon>Chromadorea</taxon>
        <taxon>Rhabditida</taxon>
        <taxon>Rhabditina</taxon>
        <taxon>Rhabditomorpha</taxon>
        <taxon>Rhabditoidea</taxon>
        <taxon>Rhabditidae</taxon>
        <taxon>Peloderinae</taxon>
        <taxon>Caenorhabditis</taxon>
    </lineage>
</organism>
<reference evidence="3" key="1">
    <citation type="submission" date="2010-08" db="EMBL/GenBank/DDBJ databases">
        <authorList>
            <consortium name="Caenorhabditis japonica Sequencing Consortium"/>
            <person name="Wilson R.K."/>
        </authorList>
    </citation>
    <scope>NUCLEOTIDE SEQUENCE [LARGE SCALE GENOMIC DNA]</scope>
    <source>
        <strain evidence="3">DF5081</strain>
    </source>
</reference>
<evidence type="ECO:0000313" key="3">
    <source>
        <dbReference type="Proteomes" id="UP000005237"/>
    </source>
</evidence>
<evidence type="ECO:0000313" key="2">
    <source>
        <dbReference type="EnsemblMetazoa" id="CJA41746.1"/>
    </source>
</evidence>
<dbReference type="EnsemblMetazoa" id="CJA41746.1">
    <property type="protein sequence ID" value="CJA41746.1"/>
    <property type="gene ID" value="WBGene00217594"/>
</dbReference>
<reference evidence="2" key="2">
    <citation type="submission" date="2022-06" db="UniProtKB">
        <authorList>
            <consortium name="EnsemblMetazoa"/>
        </authorList>
    </citation>
    <scope>IDENTIFICATION</scope>
    <source>
        <strain evidence="2">DF5081</strain>
    </source>
</reference>
<keyword evidence="3" id="KW-1185">Reference proteome</keyword>
<sequence length="83" mass="9536">MNPMSMTSVTRLSSHFKHQADGKIPIVLMLWLLLLLLLLLLRRLIHYTNEQEADHSRVLFCVCGRDKKKCKKKCLAGWGANTT</sequence>
<dbReference type="Proteomes" id="UP000005237">
    <property type="component" value="Unassembled WGS sequence"/>
</dbReference>
<protein>
    <recommendedName>
        <fullName evidence="4">Transmembrane protein</fullName>
    </recommendedName>
</protein>
<keyword evidence="1" id="KW-0812">Transmembrane</keyword>
<keyword evidence="1" id="KW-1133">Transmembrane helix</keyword>
<proteinExistence type="predicted"/>
<evidence type="ECO:0000256" key="1">
    <source>
        <dbReference type="SAM" id="Phobius"/>
    </source>
</evidence>
<dbReference type="AlphaFoldDB" id="A0A8R1ITC8"/>